<reference evidence="14 16" key="3">
    <citation type="submission" date="2020-11" db="EMBL/GenBank/DDBJ databases">
        <title>Closed and high quality bacterial genomes of the OMM12 community.</title>
        <authorList>
            <person name="Marbouty M."/>
            <person name="Lamy-Besnier Q."/>
            <person name="Debarbieux L."/>
            <person name="Koszul R."/>
        </authorList>
    </citation>
    <scope>NUCLEOTIDE SEQUENCE [LARGE SCALE GENOMIC DNA]</scope>
    <source>
        <strain evidence="14 16">KB18</strain>
    </source>
</reference>
<evidence type="ECO:0000256" key="8">
    <source>
        <dbReference type="ARBA" id="ARBA00023014"/>
    </source>
</evidence>
<dbReference type="PROSITE" id="PS01087">
    <property type="entry name" value="RADICAL_ACTIVATING"/>
    <property type="match status" value="1"/>
</dbReference>
<evidence type="ECO:0000256" key="9">
    <source>
        <dbReference type="ARBA" id="ARBA00047365"/>
    </source>
</evidence>
<evidence type="ECO:0000313" key="14">
    <source>
        <dbReference type="EMBL" id="QQR29336.1"/>
    </source>
</evidence>
<comment type="catalytic activity">
    <reaction evidence="9">
        <text>glycyl-[protein] + reduced [flavodoxin] + S-adenosyl-L-methionine = glycin-2-yl radical-[protein] + semiquinone [flavodoxin] + 5'-deoxyadenosine + L-methionine + H(+)</text>
        <dbReference type="Rhea" id="RHEA:61976"/>
        <dbReference type="Rhea" id="RHEA-COMP:10622"/>
        <dbReference type="Rhea" id="RHEA-COMP:14480"/>
        <dbReference type="Rhea" id="RHEA-COMP:15993"/>
        <dbReference type="Rhea" id="RHEA-COMP:15994"/>
        <dbReference type="ChEBI" id="CHEBI:15378"/>
        <dbReference type="ChEBI" id="CHEBI:17319"/>
        <dbReference type="ChEBI" id="CHEBI:29947"/>
        <dbReference type="ChEBI" id="CHEBI:32722"/>
        <dbReference type="ChEBI" id="CHEBI:57618"/>
        <dbReference type="ChEBI" id="CHEBI:57844"/>
        <dbReference type="ChEBI" id="CHEBI:59789"/>
        <dbReference type="ChEBI" id="CHEBI:140311"/>
    </reaction>
</comment>
<dbReference type="Proteomes" id="UP000196710">
    <property type="component" value="Chromosome"/>
</dbReference>
<dbReference type="RefSeq" id="WP_066534952.1">
    <property type="nucleotide sequence ID" value="NZ_CP021422.1"/>
</dbReference>
<evidence type="ECO:0000256" key="3">
    <source>
        <dbReference type="ARBA" id="ARBA00022485"/>
    </source>
</evidence>
<keyword evidence="3" id="KW-0004">4Fe-4S</keyword>
<dbReference type="AlphaFoldDB" id="A0A1Z2XNN7"/>
<dbReference type="PANTHER" id="PTHR30352">
    <property type="entry name" value="PYRUVATE FORMATE-LYASE-ACTIVATING ENZYME"/>
    <property type="match status" value="1"/>
</dbReference>
<dbReference type="PIRSF" id="PIRSF000371">
    <property type="entry name" value="PFL_act_enz"/>
    <property type="match status" value="1"/>
</dbReference>
<dbReference type="InterPro" id="IPR007197">
    <property type="entry name" value="rSAM"/>
</dbReference>
<keyword evidence="7" id="KW-0408">Iron</keyword>
<dbReference type="PANTHER" id="PTHR30352:SF4">
    <property type="entry name" value="PYRUVATE FORMATE-LYASE 2-ACTIVATING ENZYME"/>
    <property type="match status" value="1"/>
</dbReference>
<dbReference type="InterPro" id="IPR034457">
    <property type="entry name" value="Organic_radical-activating"/>
</dbReference>
<dbReference type="GO" id="GO:0016491">
    <property type="term" value="F:oxidoreductase activity"/>
    <property type="evidence" value="ECO:0007669"/>
    <property type="project" value="UniProtKB-KW"/>
</dbReference>
<protein>
    <submittedName>
        <fullName evidence="14">Glycyl-radical enzyme activating protein</fullName>
    </submittedName>
    <submittedName>
        <fullName evidence="13">Radical SAM protein</fullName>
    </submittedName>
</protein>
<reference evidence="15" key="2">
    <citation type="submission" date="2017-05" db="EMBL/GenBank/DDBJ databases">
        <title>Improved OligoMM genomes.</title>
        <authorList>
            <person name="Garzetti D."/>
        </authorList>
    </citation>
    <scope>NUCLEOTIDE SEQUENCE [LARGE SCALE GENOMIC DNA]</scope>
    <source>
        <strain evidence="15">KB18</strain>
    </source>
</reference>
<evidence type="ECO:0000256" key="10">
    <source>
        <dbReference type="SAM" id="MobiDB-lite"/>
    </source>
</evidence>
<evidence type="ECO:0000256" key="6">
    <source>
        <dbReference type="ARBA" id="ARBA00023002"/>
    </source>
</evidence>
<proteinExistence type="inferred from homology"/>
<dbReference type="GO" id="GO:0046872">
    <property type="term" value="F:metal ion binding"/>
    <property type="evidence" value="ECO:0007669"/>
    <property type="project" value="UniProtKB-KW"/>
</dbReference>
<sequence>MKGVITEIERFSLRDGPGIRTTVFIKGCNMACKWCHNPETLQIRPQLMVYPEKCLGCGACVRACKSGARSIKDGRLLYDRALCTGCGACAGGCFTGALVLSGREMTVEQVMGEILQDRAYYENSGGGVTLSGGELTTQPEFAKALLEAIKAQGISTALETNMHAPWHIYESLLPLVDLVMFDIKIFDAAAHKKWTGVGNDRILKNAKRLAESGKDFLVRTPVIPGVNDAEEEIGNIAEFVGGLGGAQYYELLLFNPLGESKYQALEADNRFKGARPSPQDTAERLRRTAERRSGLPVRVG</sequence>
<dbReference type="PROSITE" id="PS51379">
    <property type="entry name" value="4FE4S_FER_2"/>
    <property type="match status" value="2"/>
</dbReference>
<gene>
    <name evidence="13" type="ORF">ADH66_04870</name>
    <name evidence="14" type="ORF">I5Q82_14940</name>
</gene>
<feature type="domain" description="4Fe-4S ferredoxin-type" evidence="11">
    <location>
        <begin position="75"/>
        <end position="103"/>
    </location>
</feature>
<dbReference type="InterPro" id="IPR013785">
    <property type="entry name" value="Aldolase_TIM"/>
</dbReference>
<evidence type="ECO:0000259" key="11">
    <source>
        <dbReference type="PROSITE" id="PS51379"/>
    </source>
</evidence>
<name>A0A1Z2XNN7_9FIRM</name>
<evidence type="ECO:0000313" key="15">
    <source>
        <dbReference type="Proteomes" id="UP000196710"/>
    </source>
</evidence>
<dbReference type="CDD" id="cd01335">
    <property type="entry name" value="Radical_SAM"/>
    <property type="match status" value="1"/>
</dbReference>
<accession>A0A1Z2XNN7</accession>
<dbReference type="SFLD" id="SFLDG01118">
    <property type="entry name" value="activating_enzymes__group_2"/>
    <property type="match status" value="1"/>
</dbReference>
<dbReference type="SFLD" id="SFLDG01066">
    <property type="entry name" value="organic_radical-activating_enz"/>
    <property type="match status" value="1"/>
</dbReference>
<feature type="region of interest" description="Disordered" evidence="10">
    <location>
        <begin position="270"/>
        <end position="300"/>
    </location>
</feature>
<keyword evidence="6" id="KW-0560">Oxidoreductase</keyword>
<evidence type="ECO:0000256" key="7">
    <source>
        <dbReference type="ARBA" id="ARBA00023004"/>
    </source>
</evidence>
<dbReference type="KEGG" id="amur:ADH66_04870"/>
<evidence type="ECO:0000256" key="2">
    <source>
        <dbReference type="ARBA" id="ARBA00009777"/>
    </source>
</evidence>
<dbReference type="SFLD" id="SFLDS00029">
    <property type="entry name" value="Radical_SAM"/>
    <property type="match status" value="1"/>
</dbReference>
<keyword evidence="15" id="KW-1185">Reference proteome</keyword>
<dbReference type="SUPFAM" id="SSF54862">
    <property type="entry name" value="4Fe-4S ferredoxins"/>
    <property type="match status" value="1"/>
</dbReference>
<dbReference type="InterPro" id="IPR017896">
    <property type="entry name" value="4Fe4S_Fe-S-bd"/>
</dbReference>
<keyword evidence="4" id="KW-0949">S-adenosyl-L-methionine</keyword>
<feature type="domain" description="4Fe-4S ferredoxin-type" evidence="11">
    <location>
        <begin position="45"/>
        <end position="74"/>
    </location>
</feature>
<dbReference type="PROSITE" id="PS51918">
    <property type="entry name" value="RADICAL_SAM"/>
    <property type="match status" value="1"/>
</dbReference>
<evidence type="ECO:0000256" key="5">
    <source>
        <dbReference type="ARBA" id="ARBA00022723"/>
    </source>
</evidence>
<keyword evidence="5" id="KW-0479">Metal-binding</keyword>
<dbReference type="InterPro" id="IPR040074">
    <property type="entry name" value="BssD/PflA/YjjW"/>
</dbReference>
<dbReference type="InterPro" id="IPR001989">
    <property type="entry name" value="Radical_activat_CS"/>
</dbReference>
<dbReference type="SUPFAM" id="SSF102114">
    <property type="entry name" value="Radical SAM enzymes"/>
    <property type="match status" value="1"/>
</dbReference>
<feature type="domain" description="Radical SAM core" evidence="12">
    <location>
        <begin position="14"/>
        <end position="298"/>
    </location>
</feature>
<evidence type="ECO:0000259" key="12">
    <source>
        <dbReference type="PROSITE" id="PS51918"/>
    </source>
</evidence>
<dbReference type="Proteomes" id="UP000596035">
    <property type="component" value="Chromosome"/>
</dbReference>
<dbReference type="InterPro" id="IPR012839">
    <property type="entry name" value="Organic_radical_activase"/>
</dbReference>
<dbReference type="Gene3D" id="3.20.20.70">
    <property type="entry name" value="Aldolase class I"/>
    <property type="match status" value="1"/>
</dbReference>
<evidence type="ECO:0000256" key="4">
    <source>
        <dbReference type="ARBA" id="ARBA00022691"/>
    </source>
</evidence>
<dbReference type="Pfam" id="PF00037">
    <property type="entry name" value="Fer4"/>
    <property type="match status" value="1"/>
</dbReference>
<evidence type="ECO:0000256" key="1">
    <source>
        <dbReference type="ARBA" id="ARBA00001966"/>
    </source>
</evidence>
<evidence type="ECO:0000313" key="13">
    <source>
        <dbReference type="EMBL" id="ASB40047.1"/>
    </source>
</evidence>
<keyword evidence="8" id="KW-0411">Iron-sulfur</keyword>
<dbReference type="EMBL" id="CP021422">
    <property type="protein sequence ID" value="ASB40047.1"/>
    <property type="molecule type" value="Genomic_DNA"/>
</dbReference>
<dbReference type="GO" id="GO:0051539">
    <property type="term" value="F:4 iron, 4 sulfur cluster binding"/>
    <property type="evidence" value="ECO:0007669"/>
    <property type="project" value="UniProtKB-KW"/>
</dbReference>
<dbReference type="InterPro" id="IPR058240">
    <property type="entry name" value="rSAM_sf"/>
</dbReference>
<organism evidence="14 16">
    <name type="scientific">Acutalibacter muris</name>
    <dbReference type="NCBI Taxonomy" id="1796620"/>
    <lineage>
        <taxon>Bacteria</taxon>
        <taxon>Bacillati</taxon>
        <taxon>Bacillota</taxon>
        <taxon>Clostridia</taxon>
        <taxon>Eubacteriales</taxon>
        <taxon>Acutalibacteraceae</taxon>
        <taxon>Acutalibacter</taxon>
    </lineage>
</organism>
<comment type="cofactor">
    <cofactor evidence="1">
        <name>[4Fe-4S] cluster</name>
        <dbReference type="ChEBI" id="CHEBI:49883"/>
    </cofactor>
</comment>
<evidence type="ECO:0000313" key="16">
    <source>
        <dbReference type="Proteomes" id="UP000596035"/>
    </source>
</evidence>
<reference evidence="13" key="1">
    <citation type="journal article" date="2017" name="Genome Announc.">
        <title>High-Quality Whole-Genome Sequences of the Oligo-Mouse-Microbiota Bacterial Community.</title>
        <authorList>
            <person name="Garzetti D."/>
            <person name="Brugiroux S."/>
            <person name="Bunk B."/>
            <person name="Pukall R."/>
            <person name="McCoy K.D."/>
            <person name="Macpherson A.J."/>
            <person name="Stecher B."/>
        </authorList>
    </citation>
    <scope>NUCLEOTIDE SEQUENCE</scope>
    <source>
        <strain evidence="13">KB18</strain>
    </source>
</reference>
<dbReference type="EMBL" id="CP065321">
    <property type="protein sequence ID" value="QQR29336.1"/>
    <property type="molecule type" value="Genomic_DNA"/>
</dbReference>
<comment type="similarity">
    <text evidence="2">Belongs to the organic radical-activating enzymes family.</text>
</comment>
<dbReference type="NCBIfam" id="TIGR02494">
    <property type="entry name" value="PFLE_PFLC"/>
    <property type="match status" value="1"/>
</dbReference>
<dbReference type="Pfam" id="PF04055">
    <property type="entry name" value="Radical_SAM"/>
    <property type="match status" value="1"/>
</dbReference>
<feature type="compositionally biased region" description="Basic and acidic residues" evidence="10">
    <location>
        <begin position="281"/>
        <end position="293"/>
    </location>
</feature>